<evidence type="ECO:0000256" key="2">
    <source>
        <dbReference type="ARBA" id="ARBA00023012"/>
    </source>
</evidence>
<dbReference type="GO" id="GO:0006355">
    <property type="term" value="P:regulation of DNA-templated transcription"/>
    <property type="evidence" value="ECO:0007669"/>
    <property type="project" value="InterPro"/>
</dbReference>
<dbReference type="PANTHER" id="PTHR48111">
    <property type="entry name" value="REGULATOR OF RPOS"/>
    <property type="match status" value="1"/>
</dbReference>
<proteinExistence type="predicted"/>
<protein>
    <submittedName>
        <fullName evidence="10">DNA-binding response regulator</fullName>
    </submittedName>
</protein>
<dbReference type="PROSITE" id="PS51755">
    <property type="entry name" value="OMPR_PHOB"/>
    <property type="match status" value="1"/>
</dbReference>
<keyword evidence="11" id="KW-1185">Reference proteome</keyword>
<keyword evidence="2" id="KW-0902">Two-component regulatory system</keyword>
<dbReference type="PROSITE" id="PS50110">
    <property type="entry name" value="RESPONSE_REGULATORY"/>
    <property type="match status" value="1"/>
</dbReference>
<dbReference type="GO" id="GO:0005829">
    <property type="term" value="C:cytosol"/>
    <property type="evidence" value="ECO:0007669"/>
    <property type="project" value="TreeGrafter"/>
</dbReference>
<feature type="modified residue" description="4-aspartylphosphate" evidence="6">
    <location>
        <position position="55"/>
    </location>
</feature>
<feature type="domain" description="Response regulatory" evidence="8">
    <location>
        <begin position="6"/>
        <end position="119"/>
    </location>
</feature>
<evidence type="ECO:0000256" key="4">
    <source>
        <dbReference type="ARBA" id="ARBA00023125"/>
    </source>
</evidence>
<dbReference type="SMART" id="SM00862">
    <property type="entry name" value="Trans_reg_C"/>
    <property type="match status" value="1"/>
</dbReference>
<evidence type="ECO:0000256" key="7">
    <source>
        <dbReference type="PROSITE-ProRule" id="PRU01091"/>
    </source>
</evidence>
<dbReference type="AlphaFoldDB" id="A0A3N0B156"/>
<sequence>MVQKDVVLIVEDDSDIIEILSLYLGGSGYGVQAARTGEEGLALLGEGRASVALVDIMMPGMSGYDFIKQARSFSDIPIVIISARSQTADKMVGLDSGADGYITKPFDPMEVIAYVRAMLRRYRNEPASSGASLLTAGDLQLDTDRLLLFKRGSAIALTAAELKIMIRLMRSPGRVFTKAQLYEAVTGEPSAGGEESVMVHISNIRAKIEDDPNRPIYIVTVRGMGYRLEG</sequence>
<name>A0A3N0B156_9ACTN</name>
<dbReference type="SUPFAM" id="SSF52172">
    <property type="entry name" value="CheY-like"/>
    <property type="match status" value="1"/>
</dbReference>
<reference evidence="11" key="1">
    <citation type="submission" date="2018-05" db="EMBL/GenBank/DDBJ databases">
        <title>Genome Sequencing of selected type strains of the family Eggerthellaceae.</title>
        <authorList>
            <person name="Danylec N."/>
            <person name="Stoll D.A."/>
            <person name="Doetsch A."/>
            <person name="Huch M."/>
        </authorList>
    </citation>
    <scope>NUCLEOTIDE SEQUENCE [LARGE SCALE GENOMIC DNA]</scope>
    <source>
        <strain evidence="11">DSM 24851</strain>
    </source>
</reference>
<evidence type="ECO:0000313" key="10">
    <source>
        <dbReference type="EMBL" id="RNL40336.1"/>
    </source>
</evidence>
<dbReference type="InterPro" id="IPR036388">
    <property type="entry name" value="WH-like_DNA-bd_sf"/>
</dbReference>
<feature type="domain" description="OmpR/PhoB-type" evidence="9">
    <location>
        <begin position="131"/>
        <end position="230"/>
    </location>
</feature>
<dbReference type="Pfam" id="PF00486">
    <property type="entry name" value="Trans_reg_C"/>
    <property type="match status" value="1"/>
</dbReference>
<dbReference type="Proteomes" id="UP000269591">
    <property type="component" value="Unassembled WGS sequence"/>
</dbReference>
<keyword evidence="1 6" id="KW-0597">Phosphoprotein</keyword>
<dbReference type="Gene3D" id="6.10.250.690">
    <property type="match status" value="1"/>
</dbReference>
<dbReference type="GO" id="GO:0000976">
    <property type="term" value="F:transcription cis-regulatory region binding"/>
    <property type="evidence" value="ECO:0007669"/>
    <property type="project" value="TreeGrafter"/>
</dbReference>
<dbReference type="GO" id="GO:0032993">
    <property type="term" value="C:protein-DNA complex"/>
    <property type="evidence" value="ECO:0007669"/>
    <property type="project" value="TreeGrafter"/>
</dbReference>
<dbReference type="InterPro" id="IPR001867">
    <property type="entry name" value="OmpR/PhoB-type_DNA-bd"/>
</dbReference>
<evidence type="ECO:0000256" key="6">
    <source>
        <dbReference type="PROSITE-ProRule" id="PRU00169"/>
    </source>
</evidence>
<gene>
    <name evidence="10" type="ORF">DMP06_05215</name>
</gene>
<dbReference type="Gene3D" id="3.40.50.2300">
    <property type="match status" value="1"/>
</dbReference>
<keyword evidence="5" id="KW-0804">Transcription</keyword>
<dbReference type="InterPro" id="IPR001789">
    <property type="entry name" value="Sig_transdc_resp-reg_receiver"/>
</dbReference>
<dbReference type="InterPro" id="IPR039420">
    <property type="entry name" value="WalR-like"/>
</dbReference>
<dbReference type="OrthoDB" id="9775518at2"/>
<evidence type="ECO:0000256" key="5">
    <source>
        <dbReference type="ARBA" id="ARBA00023163"/>
    </source>
</evidence>
<dbReference type="Gene3D" id="1.10.10.10">
    <property type="entry name" value="Winged helix-like DNA-binding domain superfamily/Winged helix DNA-binding domain"/>
    <property type="match status" value="1"/>
</dbReference>
<keyword evidence="3" id="KW-0805">Transcription regulation</keyword>
<feature type="DNA-binding region" description="OmpR/PhoB-type" evidence="7">
    <location>
        <begin position="131"/>
        <end position="230"/>
    </location>
</feature>
<dbReference type="SMART" id="SM00448">
    <property type="entry name" value="REC"/>
    <property type="match status" value="1"/>
</dbReference>
<dbReference type="InterPro" id="IPR016032">
    <property type="entry name" value="Sig_transdc_resp-reg_C-effctor"/>
</dbReference>
<dbReference type="RefSeq" id="WP_123208692.1">
    <property type="nucleotide sequence ID" value="NZ_JBHTHO010000029.1"/>
</dbReference>
<evidence type="ECO:0000256" key="3">
    <source>
        <dbReference type="ARBA" id="ARBA00023015"/>
    </source>
</evidence>
<comment type="caution">
    <text evidence="10">The sequence shown here is derived from an EMBL/GenBank/DDBJ whole genome shotgun (WGS) entry which is preliminary data.</text>
</comment>
<accession>A0A3N0B156</accession>
<dbReference type="SUPFAM" id="SSF46894">
    <property type="entry name" value="C-terminal effector domain of the bipartite response regulators"/>
    <property type="match status" value="1"/>
</dbReference>
<keyword evidence="4 7" id="KW-0238">DNA-binding</keyword>
<evidence type="ECO:0000256" key="1">
    <source>
        <dbReference type="ARBA" id="ARBA00022553"/>
    </source>
</evidence>
<dbReference type="CDD" id="cd17574">
    <property type="entry name" value="REC_OmpR"/>
    <property type="match status" value="1"/>
</dbReference>
<organism evidence="10 11">
    <name type="scientific">Slackia equolifaciens</name>
    <dbReference type="NCBI Taxonomy" id="498718"/>
    <lineage>
        <taxon>Bacteria</taxon>
        <taxon>Bacillati</taxon>
        <taxon>Actinomycetota</taxon>
        <taxon>Coriobacteriia</taxon>
        <taxon>Eggerthellales</taxon>
        <taxon>Eggerthellaceae</taxon>
        <taxon>Slackia</taxon>
    </lineage>
</organism>
<dbReference type="PANTHER" id="PTHR48111:SF1">
    <property type="entry name" value="TWO-COMPONENT RESPONSE REGULATOR ORR33"/>
    <property type="match status" value="1"/>
</dbReference>
<dbReference type="CDD" id="cd00383">
    <property type="entry name" value="trans_reg_C"/>
    <property type="match status" value="1"/>
</dbReference>
<dbReference type="Pfam" id="PF00072">
    <property type="entry name" value="Response_reg"/>
    <property type="match status" value="1"/>
</dbReference>
<evidence type="ECO:0000313" key="11">
    <source>
        <dbReference type="Proteomes" id="UP000269591"/>
    </source>
</evidence>
<dbReference type="EMBL" id="QIBX01000007">
    <property type="protein sequence ID" value="RNL40336.1"/>
    <property type="molecule type" value="Genomic_DNA"/>
</dbReference>
<evidence type="ECO:0000259" key="8">
    <source>
        <dbReference type="PROSITE" id="PS50110"/>
    </source>
</evidence>
<dbReference type="GO" id="GO:0000156">
    <property type="term" value="F:phosphorelay response regulator activity"/>
    <property type="evidence" value="ECO:0007669"/>
    <property type="project" value="TreeGrafter"/>
</dbReference>
<evidence type="ECO:0000259" key="9">
    <source>
        <dbReference type="PROSITE" id="PS51755"/>
    </source>
</evidence>
<dbReference type="InterPro" id="IPR011006">
    <property type="entry name" value="CheY-like_superfamily"/>
</dbReference>